<dbReference type="InterPro" id="IPR036864">
    <property type="entry name" value="Zn2-C6_fun-type_DNA-bd_sf"/>
</dbReference>
<feature type="region of interest" description="Disordered" evidence="6">
    <location>
        <begin position="57"/>
        <end position="209"/>
    </location>
</feature>
<feature type="compositionally biased region" description="Polar residues" evidence="6">
    <location>
        <begin position="136"/>
        <end position="145"/>
    </location>
</feature>
<feature type="compositionally biased region" description="Polar residues" evidence="6">
    <location>
        <begin position="189"/>
        <end position="205"/>
    </location>
</feature>
<dbReference type="RefSeq" id="XP_662994.1">
    <property type="nucleotide sequence ID" value="XM_657902.1"/>
</dbReference>
<dbReference type="InterPro" id="IPR001138">
    <property type="entry name" value="Zn2Cys6_DnaBD"/>
</dbReference>
<dbReference type="Pfam" id="PF00172">
    <property type="entry name" value="Zn_clus"/>
    <property type="match status" value="1"/>
</dbReference>
<evidence type="ECO:0000256" key="3">
    <source>
        <dbReference type="ARBA" id="ARBA00023125"/>
    </source>
</evidence>
<dbReference type="PANTHER" id="PTHR37534:SF18">
    <property type="entry name" value="ZN(II)2CYS6 TRANSCRIPTION FACTOR (EUROFUNG)"/>
    <property type="match status" value="1"/>
</dbReference>
<dbReference type="EMBL" id="BN001305">
    <property type="protein sequence ID" value="CBF81987.1"/>
    <property type="molecule type" value="Genomic_DNA"/>
</dbReference>
<dbReference type="HOGENOM" id="CLU_013869_2_0_1"/>
<dbReference type="Gene3D" id="4.10.240.10">
    <property type="entry name" value="Zn(2)-C6 fungal-type DNA-binding domain"/>
    <property type="match status" value="1"/>
</dbReference>
<accession>Q5B240</accession>
<dbReference type="PROSITE" id="PS00463">
    <property type="entry name" value="ZN2_CY6_FUNGAL_1"/>
    <property type="match status" value="1"/>
</dbReference>
<dbReference type="InterPro" id="IPR021858">
    <property type="entry name" value="Fun_TF"/>
</dbReference>
<evidence type="ECO:0000256" key="6">
    <source>
        <dbReference type="SAM" id="MobiDB-lite"/>
    </source>
</evidence>
<evidence type="ECO:0000256" key="4">
    <source>
        <dbReference type="ARBA" id="ARBA00023163"/>
    </source>
</evidence>
<evidence type="ECO:0000313" key="8">
    <source>
        <dbReference type="EMBL" id="CBF81987.1"/>
    </source>
</evidence>
<dbReference type="GO" id="GO:0008270">
    <property type="term" value="F:zinc ion binding"/>
    <property type="evidence" value="ECO:0007669"/>
    <property type="project" value="InterPro"/>
</dbReference>
<dbReference type="AlphaFoldDB" id="Q5B240"/>
<gene>
    <name evidence="8" type="ORF">ANIA_05390</name>
</gene>
<accession>C8VGN3</accession>
<dbReference type="VEuPathDB" id="FungiDB:AN5390"/>
<dbReference type="SMART" id="SM00066">
    <property type="entry name" value="GAL4"/>
    <property type="match status" value="1"/>
</dbReference>
<reference evidence="9" key="2">
    <citation type="journal article" date="2009" name="Fungal Genet. Biol.">
        <title>The 2008 update of the Aspergillus nidulans genome annotation: a community effort.</title>
        <authorList>
            <person name="Wortman J.R."/>
            <person name="Gilsenan J.M."/>
            <person name="Joardar V."/>
            <person name="Deegan J."/>
            <person name="Clutterbuck J."/>
            <person name="Andersen M.R."/>
            <person name="Archer D."/>
            <person name="Bencina M."/>
            <person name="Braus G."/>
            <person name="Coutinho P."/>
            <person name="von Dohren H."/>
            <person name="Doonan J."/>
            <person name="Driessen A.J."/>
            <person name="Durek P."/>
            <person name="Espeso E."/>
            <person name="Fekete E."/>
            <person name="Flipphi M."/>
            <person name="Estrada C.G."/>
            <person name="Geysens S."/>
            <person name="Goldman G."/>
            <person name="de Groot P.W."/>
            <person name="Hansen K."/>
            <person name="Harris S.D."/>
            <person name="Heinekamp T."/>
            <person name="Helmstaedt K."/>
            <person name="Henrissat B."/>
            <person name="Hofmann G."/>
            <person name="Homan T."/>
            <person name="Horio T."/>
            <person name="Horiuchi H."/>
            <person name="James S."/>
            <person name="Jones M."/>
            <person name="Karaffa L."/>
            <person name="Karanyi Z."/>
            <person name="Kato M."/>
            <person name="Keller N."/>
            <person name="Kelly D.E."/>
            <person name="Kiel J.A."/>
            <person name="Kim J.M."/>
            <person name="van der Klei I.J."/>
            <person name="Klis F.M."/>
            <person name="Kovalchuk A."/>
            <person name="Krasevec N."/>
            <person name="Kubicek C.P."/>
            <person name="Liu B."/>
            <person name="Maccabe A."/>
            <person name="Meyer V."/>
            <person name="Mirabito P."/>
            <person name="Miskei M."/>
            <person name="Mos M."/>
            <person name="Mullins J."/>
            <person name="Nelson D.R."/>
            <person name="Nielsen J."/>
            <person name="Oakley B.R."/>
            <person name="Osmani S.A."/>
            <person name="Pakula T."/>
            <person name="Paszewski A."/>
            <person name="Paulsen I."/>
            <person name="Pilsyk S."/>
            <person name="Pocsi I."/>
            <person name="Punt P.J."/>
            <person name="Ram A.F."/>
            <person name="Ren Q."/>
            <person name="Robellet X."/>
            <person name="Robson G."/>
            <person name="Seiboth B."/>
            <person name="van Solingen P."/>
            <person name="Specht T."/>
            <person name="Sun J."/>
            <person name="Taheri-Talesh N."/>
            <person name="Takeshita N."/>
            <person name="Ussery D."/>
            <person name="vanKuyk P.A."/>
            <person name="Visser H."/>
            <person name="van de Vondervoort P.J."/>
            <person name="de Vries R.P."/>
            <person name="Walton J."/>
            <person name="Xiang X."/>
            <person name="Xiong Y."/>
            <person name="Zeng A.P."/>
            <person name="Brandt B.W."/>
            <person name="Cornell M.J."/>
            <person name="van den Hondel C.A."/>
            <person name="Visser J."/>
            <person name="Oliver S.G."/>
            <person name="Turner G."/>
        </authorList>
    </citation>
    <scope>GENOME REANNOTATION</scope>
    <source>
        <strain evidence="9">FGSC A4 / ATCC 38163 / CBS 112.46 / NRRL 194 / M139</strain>
    </source>
</reference>
<dbReference type="OrthoDB" id="5418899at2759"/>
<keyword evidence="4" id="KW-0804">Transcription</keyword>
<dbReference type="eggNOG" id="ENOG502SI37">
    <property type="taxonomic scope" value="Eukaryota"/>
</dbReference>
<reference evidence="9" key="1">
    <citation type="journal article" date="2005" name="Nature">
        <title>Sequencing of Aspergillus nidulans and comparative analysis with A. fumigatus and A. oryzae.</title>
        <authorList>
            <person name="Galagan J.E."/>
            <person name="Calvo S.E."/>
            <person name="Cuomo C."/>
            <person name="Ma L.J."/>
            <person name="Wortman J.R."/>
            <person name="Batzoglou S."/>
            <person name="Lee S.I."/>
            <person name="Basturkmen M."/>
            <person name="Spevak C.C."/>
            <person name="Clutterbuck J."/>
            <person name="Kapitonov V."/>
            <person name="Jurka J."/>
            <person name="Scazzocchio C."/>
            <person name="Farman M."/>
            <person name="Butler J."/>
            <person name="Purcell S."/>
            <person name="Harris S."/>
            <person name="Braus G.H."/>
            <person name="Draht O."/>
            <person name="Busch S."/>
            <person name="D'Enfert C."/>
            <person name="Bouchier C."/>
            <person name="Goldman G.H."/>
            <person name="Bell-Pedersen D."/>
            <person name="Griffiths-Jones S."/>
            <person name="Doonan J.H."/>
            <person name="Yu J."/>
            <person name="Vienken K."/>
            <person name="Pain A."/>
            <person name="Freitag M."/>
            <person name="Selker E.U."/>
            <person name="Archer D.B."/>
            <person name="Penalva M.A."/>
            <person name="Oakley B.R."/>
            <person name="Momany M."/>
            <person name="Tanaka T."/>
            <person name="Kumagai T."/>
            <person name="Asai K."/>
            <person name="Machida M."/>
            <person name="Nierman W.C."/>
            <person name="Denning D.W."/>
            <person name="Caddick M."/>
            <person name="Hynes M."/>
            <person name="Paoletti M."/>
            <person name="Fischer R."/>
            <person name="Miller B."/>
            <person name="Dyer P."/>
            <person name="Sachs M.S."/>
            <person name="Osmani S.A."/>
            <person name="Birren B.W."/>
        </authorList>
    </citation>
    <scope>NUCLEOTIDE SEQUENCE [LARGE SCALE GENOMIC DNA]</scope>
    <source>
        <strain evidence="9">FGSC A4 / ATCC 38163 / CBS 112.46 / NRRL 194 / M139</strain>
    </source>
</reference>
<dbReference type="GO" id="GO:0000981">
    <property type="term" value="F:DNA-binding transcription factor activity, RNA polymerase II-specific"/>
    <property type="evidence" value="ECO:0007669"/>
    <property type="project" value="InterPro"/>
</dbReference>
<dbReference type="KEGG" id="ani:ANIA_05390"/>
<dbReference type="Pfam" id="PF11951">
    <property type="entry name" value="Fungal_trans_2"/>
    <property type="match status" value="1"/>
</dbReference>
<evidence type="ECO:0000256" key="2">
    <source>
        <dbReference type="ARBA" id="ARBA00023015"/>
    </source>
</evidence>
<dbReference type="SUPFAM" id="SSF57701">
    <property type="entry name" value="Zn2/Cys6 DNA-binding domain"/>
    <property type="match status" value="1"/>
</dbReference>
<protein>
    <submittedName>
        <fullName evidence="8">Zn(II)2Cys6 transcription factor (Eurofung)</fullName>
    </submittedName>
</protein>
<feature type="domain" description="Zn(2)-C6 fungal-type" evidence="7">
    <location>
        <begin position="9"/>
        <end position="37"/>
    </location>
</feature>
<dbReference type="PROSITE" id="PS50048">
    <property type="entry name" value="ZN2_CY6_FUNGAL_2"/>
    <property type="match status" value="1"/>
</dbReference>
<keyword evidence="5" id="KW-0539">Nucleus</keyword>
<proteinExistence type="predicted"/>
<keyword evidence="9" id="KW-1185">Reference proteome</keyword>
<dbReference type="GO" id="GO:0000976">
    <property type="term" value="F:transcription cis-regulatory region binding"/>
    <property type="evidence" value="ECO:0000318"/>
    <property type="project" value="GO_Central"/>
</dbReference>
<dbReference type="GO" id="GO:0045944">
    <property type="term" value="P:positive regulation of transcription by RNA polymerase II"/>
    <property type="evidence" value="ECO:0000318"/>
    <property type="project" value="GO_Central"/>
</dbReference>
<feature type="compositionally biased region" description="Polar residues" evidence="6">
    <location>
        <begin position="64"/>
        <end position="100"/>
    </location>
</feature>
<sequence length="706" mass="78177">MPGVPSNKACERCKKRHLKCDETRPHCQRCADAGVECPGFVQTRKFIDQGASVRRRYAPYQEAGSKNTTAKPSRVANNPQPESLHNEATSTGLEPQGQSNPPVPPAPLVYDREHRPAIRSETSVLDSAPLAEASQPPATTMSVNRTGGDAVLGPMRWQGSDARAQQPSWALGNAGAGAGTGTFHERSRQSSPHVNPSSSRTPSQRGEQEEFQDIFSELMTGTEHEICFLTRHYCEVIAAWFDVSDSGKFFGGCVPIRAIDDQSLRCAIASISAKHLARMKGVKSTAGGGLFTSPATMESYPNSPHVDWSLKAANYYYLAVSHMSNSLSDYAAVSTSDVLEPPISVVNRWLNFQLKQSEQTSHTSDVAWKTAENLLAASTILTLYKIFDEPGENWQSYLTGVKPLFSKLLELLKKDGGNQFFPGLTAVFWNFARMDYLASYYNRLPTHLDPDDLALWRAAGLSLDDQGNLESSEVSRSHWSQEDVATNVLTRLLNKLTNYLAAAKKSQLEQWVGGQSPQSINSTRSSSDSPDSHPTTASWLKISFEFQSWVERIPETFRPCLRIERPKLAPTEPSHMPFPEIFYSLTSCAVAMQQYHFGRLALSLNRPSDDIAGPSTAFDRLQAYRELTKEVDYRCKEICGIALGRPQIGARVQMITLLYAVGQCLEKPEDRQIVIDLLRGIEADLGWSTATQLEYCSTSGYFYGFI</sequence>
<dbReference type="GO" id="GO:0003700">
    <property type="term" value="F:DNA-binding transcription factor activity"/>
    <property type="evidence" value="ECO:0000318"/>
    <property type="project" value="GO_Central"/>
</dbReference>
<evidence type="ECO:0000256" key="1">
    <source>
        <dbReference type="ARBA" id="ARBA00004123"/>
    </source>
</evidence>
<dbReference type="OMA" id="ECPGYVQ"/>
<dbReference type="InParanoid" id="Q5B240"/>
<keyword evidence="2" id="KW-0805">Transcription regulation</keyword>
<keyword evidence="3" id="KW-0238">DNA-binding</keyword>
<dbReference type="PANTHER" id="PTHR37534">
    <property type="entry name" value="TRANSCRIPTIONAL ACTIVATOR PROTEIN UGA3"/>
    <property type="match status" value="1"/>
</dbReference>
<evidence type="ECO:0000256" key="5">
    <source>
        <dbReference type="ARBA" id="ARBA00023242"/>
    </source>
</evidence>
<organism evidence="8 9">
    <name type="scientific">Emericella nidulans (strain FGSC A4 / ATCC 38163 / CBS 112.46 / NRRL 194 / M139)</name>
    <name type="common">Aspergillus nidulans</name>
    <dbReference type="NCBI Taxonomy" id="227321"/>
    <lineage>
        <taxon>Eukaryota</taxon>
        <taxon>Fungi</taxon>
        <taxon>Dikarya</taxon>
        <taxon>Ascomycota</taxon>
        <taxon>Pezizomycotina</taxon>
        <taxon>Eurotiomycetes</taxon>
        <taxon>Eurotiomycetidae</taxon>
        <taxon>Eurotiales</taxon>
        <taxon>Aspergillaceae</taxon>
        <taxon>Aspergillus</taxon>
        <taxon>Aspergillus subgen. Nidulantes</taxon>
    </lineage>
</organism>
<evidence type="ECO:0000259" key="7">
    <source>
        <dbReference type="PROSITE" id="PS50048"/>
    </source>
</evidence>
<dbReference type="CDD" id="cd00067">
    <property type="entry name" value="GAL4"/>
    <property type="match status" value="1"/>
</dbReference>
<dbReference type="GO" id="GO:0005634">
    <property type="term" value="C:nucleus"/>
    <property type="evidence" value="ECO:0000318"/>
    <property type="project" value="GO_Central"/>
</dbReference>
<dbReference type="STRING" id="227321.Q5B240"/>
<comment type="subcellular location">
    <subcellularLocation>
        <location evidence="1">Nucleus</location>
    </subcellularLocation>
</comment>
<dbReference type="GeneID" id="2871681"/>
<feature type="compositionally biased region" description="Low complexity" evidence="6">
    <location>
        <begin position="519"/>
        <end position="534"/>
    </location>
</feature>
<feature type="region of interest" description="Disordered" evidence="6">
    <location>
        <begin position="513"/>
        <end position="534"/>
    </location>
</feature>
<name>Q5B240_EMENI</name>
<evidence type="ECO:0000313" key="9">
    <source>
        <dbReference type="Proteomes" id="UP000000560"/>
    </source>
</evidence>
<dbReference type="Proteomes" id="UP000000560">
    <property type="component" value="Chromosome V"/>
</dbReference>